<dbReference type="InterPro" id="IPR001021">
    <property type="entry name" value="Ribosomal_bL25_long"/>
</dbReference>
<proteinExistence type="inferred from homology"/>
<keyword evidence="2 5" id="KW-0694">RNA-binding</keyword>
<dbReference type="PANTHER" id="PTHR33284:SF1">
    <property type="entry name" value="RIBOSOMAL PROTEIN L25_GLN-TRNA SYNTHETASE, ANTI-CODON-BINDING DOMAIN-CONTAINING PROTEIN"/>
    <property type="match status" value="1"/>
</dbReference>
<organism evidence="8 9">
    <name type="scientific">Paenibacillus solani</name>
    <dbReference type="NCBI Taxonomy" id="1705565"/>
    <lineage>
        <taxon>Bacteria</taxon>
        <taxon>Bacillati</taxon>
        <taxon>Bacillota</taxon>
        <taxon>Bacilli</taxon>
        <taxon>Bacillales</taxon>
        <taxon>Paenibacillaceae</taxon>
        <taxon>Paenibacillus</taxon>
    </lineage>
</organism>
<dbReference type="RefSeq" id="WP_054402574.1">
    <property type="nucleotide sequence ID" value="NZ_LIUT01000001.1"/>
</dbReference>
<evidence type="ECO:0000256" key="4">
    <source>
        <dbReference type="ARBA" id="ARBA00023274"/>
    </source>
</evidence>
<feature type="domain" description="Large ribosomal subunit protein bL25 L25" evidence="6">
    <location>
        <begin position="8"/>
        <end position="91"/>
    </location>
</feature>
<dbReference type="InterPro" id="IPR020930">
    <property type="entry name" value="Ribosomal_uL5_bac-type"/>
</dbReference>
<evidence type="ECO:0000313" key="8">
    <source>
        <dbReference type="EMBL" id="KOR89536.1"/>
    </source>
</evidence>
<protein>
    <recommendedName>
        <fullName evidence="5">Large ribosomal subunit protein bL25</fullName>
    </recommendedName>
    <alternativeName>
        <fullName evidence="5">General stress protein CTC</fullName>
    </alternativeName>
</protein>
<feature type="domain" description="Large ribosomal subunit protein bL25 beta" evidence="7">
    <location>
        <begin position="100"/>
        <end position="181"/>
    </location>
</feature>
<dbReference type="Pfam" id="PF14693">
    <property type="entry name" value="Ribosomal_TL5_C"/>
    <property type="match status" value="1"/>
</dbReference>
<evidence type="ECO:0000256" key="3">
    <source>
        <dbReference type="ARBA" id="ARBA00022980"/>
    </source>
</evidence>
<dbReference type="AlphaFoldDB" id="A0A0M1P4W8"/>
<dbReference type="PANTHER" id="PTHR33284">
    <property type="entry name" value="RIBOSOMAL PROTEIN L25/GLN-TRNA SYNTHETASE, ANTI-CODON-BINDING DOMAIN-CONTAINING PROTEIN"/>
    <property type="match status" value="1"/>
</dbReference>
<dbReference type="InterPro" id="IPR029751">
    <property type="entry name" value="Ribosomal_L25_dom"/>
</dbReference>
<evidence type="ECO:0000259" key="6">
    <source>
        <dbReference type="Pfam" id="PF01386"/>
    </source>
</evidence>
<dbReference type="InterPro" id="IPR020056">
    <property type="entry name" value="Rbsml_bL25/Gln-tRNA_synth_N"/>
</dbReference>
<reference evidence="9" key="1">
    <citation type="submission" date="2015-08" db="EMBL/GenBank/DDBJ databases">
        <title>Genome sequencing project for genomic taxonomy and phylogenomics of Bacillus-like bacteria.</title>
        <authorList>
            <person name="Liu B."/>
            <person name="Wang J."/>
            <person name="Zhu Y."/>
            <person name="Liu G."/>
            <person name="Chen Q."/>
            <person name="Chen Z."/>
            <person name="Lan J."/>
            <person name="Che J."/>
            <person name="Ge C."/>
            <person name="Shi H."/>
            <person name="Pan Z."/>
            <person name="Liu X."/>
        </authorList>
    </citation>
    <scope>NUCLEOTIDE SEQUENCE [LARGE SCALE GENOMIC DNA]</scope>
    <source>
        <strain evidence="9">FJAT-22460</strain>
    </source>
</reference>
<dbReference type="CDD" id="cd00495">
    <property type="entry name" value="Ribosomal_L25_TL5_CTC"/>
    <property type="match status" value="1"/>
</dbReference>
<evidence type="ECO:0000259" key="7">
    <source>
        <dbReference type="Pfam" id="PF14693"/>
    </source>
</evidence>
<keyword evidence="1 5" id="KW-0699">rRNA-binding</keyword>
<dbReference type="SUPFAM" id="SSF50715">
    <property type="entry name" value="Ribosomal protein L25-like"/>
    <property type="match status" value="1"/>
</dbReference>
<dbReference type="GO" id="GO:0022625">
    <property type="term" value="C:cytosolic large ribosomal subunit"/>
    <property type="evidence" value="ECO:0007669"/>
    <property type="project" value="TreeGrafter"/>
</dbReference>
<comment type="subunit">
    <text evidence="5">Part of the 50S ribosomal subunit; part of the 5S rRNA/L5/L18/L25 subcomplex. Contacts the 5S rRNA. Binds to the 5S rRNA independently of L5 and L18.</text>
</comment>
<dbReference type="OrthoDB" id="9790002at2"/>
<dbReference type="InterPro" id="IPR020057">
    <property type="entry name" value="Ribosomal_bL25_b-dom"/>
</dbReference>
<comment type="function">
    <text evidence="5">This is one of the proteins that binds to the 5S RNA in the ribosome where it forms part of the central protuberance.</text>
</comment>
<dbReference type="Gene3D" id="2.40.240.10">
    <property type="entry name" value="Ribosomal Protein L25, Chain P"/>
    <property type="match status" value="1"/>
</dbReference>
<dbReference type="GO" id="GO:0003735">
    <property type="term" value="F:structural constituent of ribosome"/>
    <property type="evidence" value="ECO:0007669"/>
    <property type="project" value="InterPro"/>
</dbReference>
<keyword evidence="4 5" id="KW-0687">Ribonucleoprotein</keyword>
<evidence type="ECO:0000256" key="1">
    <source>
        <dbReference type="ARBA" id="ARBA00022730"/>
    </source>
</evidence>
<evidence type="ECO:0000313" key="9">
    <source>
        <dbReference type="Proteomes" id="UP000036932"/>
    </source>
</evidence>
<comment type="similarity">
    <text evidence="5">Belongs to the bacterial ribosomal protein bL25 family. CTC subfamily.</text>
</comment>
<gene>
    <name evidence="5" type="primary">rplY</name>
    <name evidence="5" type="synonym">ctc</name>
    <name evidence="8" type="ORF">AM231_10550</name>
</gene>
<dbReference type="GO" id="GO:0006412">
    <property type="term" value="P:translation"/>
    <property type="evidence" value="ECO:0007669"/>
    <property type="project" value="UniProtKB-UniRule"/>
</dbReference>
<dbReference type="NCBIfam" id="TIGR00731">
    <property type="entry name" value="bL25_bact_ctc"/>
    <property type="match status" value="1"/>
</dbReference>
<dbReference type="Gene3D" id="2.170.120.20">
    <property type="entry name" value="Ribosomal protein L25, beta domain"/>
    <property type="match status" value="1"/>
</dbReference>
<dbReference type="InterPro" id="IPR011035">
    <property type="entry name" value="Ribosomal_bL25/Gln-tRNA_synth"/>
</dbReference>
<dbReference type="GO" id="GO:0008097">
    <property type="term" value="F:5S rRNA binding"/>
    <property type="evidence" value="ECO:0007669"/>
    <property type="project" value="InterPro"/>
</dbReference>
<dbReference type="PATRIC" id="fig|1705565.3.peg.4103"/>
<dbReference type="Pfam" id="PF01386">
    <property type="entry name" value="Ribosomal_L25p"/>
    <property type="match status" value="1"/>
</dbReference>
<dbReference type="HAMAP" id="MF_01334">
    <property type="entry name" value="Ribosomal_bL25_CTC"/>
    <property type="match status" value="1"/>
</dbReference>
<evidence type="ECO:0000256" key="5">
    <source>
        <dbReference type="HAMAP-Rule" id="MF_01334"/>
    </source>
</evidence>
<accession>A0A0M1P4W8</accession>
<comment type="caution">
    <text evidence="8">The sequence shown here is derived from an EMBL/GenBank/DDBJ whole genome shotgun (WGS) entry which is preliminary data.</text>
</comment>
<keyword evidence="9" id="KW-1185">Reference proteome</keyword>
<evidence type="ECO:0000256" key="2">
    <source>
        <dbReference type="ARBA" id="ARBA00022884"/>
    </source>
</evidence>
<dbReference type="InterPro" id="IPR037121">
    <property type="entry name" value="Ribosomal_bL25_C"/>
</dbReference>
<dbReference type="Proteomes" id="UP000036932">
    <property type="component" value="Unassembled WGS sequence"/>
</dbReference>
<name>A0A0M1P4W8_9BACL</name>
<dbReference type="EMBL" id="LIUT01000001">
    <property type="protein sequence ID" value="KOR89536.1"/>
    <property type="molecule type" value="Genomic_DNA"/>
</dbReference>
<sequence length="181" mass="19859">MATCIHTERRPRLNSSGLRNLRQKGRLPGVVFGKNVDNEIIHISTIEFEKWLKKGESGFIELKMDGDKSLTVLLEDLQRNPVTGAPVHVDFQLVQTGEIIRTKLAVKFIGTPVGTKTGGVVHMQDPFVEVEALPKYLPSSVELDISAMEVGDTLFVKDLDLPSELTVISGGNELLVSVAKP</sequence>
<keyword evidence="3 5" id="KW-0689">Ribosomal protein</keyword>